<evidence type="ECO:0000256" key="5">
    <source>
        <dbReference type="ARBA" id="ARBA00022490"/>
    </source>
</evidence>
<dbReference type="PANTHER" id="PTHR21057">
    <property type="entry name" value="PHOSPHO-2-DEHYDRO-3-DEOXYHEPTONATE ALDOLASE"/>
    <property type="match status" value="1"/>
</dbReference>
<dbReference type="NCBIfam" id="NF003543">
    <property type="entry name" value="PRK05198.1"/>
    <property type="match status" value="1"/>
</dbReference>
<keyword evidence="11" id="KW-1185">Reference proteome</keyword>
<comment type="similarity">
    <text evidence="4 8">Belongs to the KdsA family.</text>
</comment>
<evidence type="ECO:0000313" key="11">
    <source>
        <dbReference type="Proteomes" id="UP000248116"/>
    </source>
</evidence>
<gene>
    <name evidence="8" type="primary">kdsA</name>
    <name evidence="10" type="ORF">C3920_06970</name>
</gene>
<dbReference type="InterPro" id="IPR013785">
    <property type="entry name" value="Aldolase_TIM"/>
</dbReference>
<comment type="catalytic activity">
    <reaction evidence="7 8">
        <text>D-arabinose 5-phosphate + phosphoenolpyruvate + H2O = 3-deoxy-alpha-D-manno-2-octulosonate-8-phosphate + phosphate</text>
        <dbReference type="Rhea" id="RHEA:14053"/>
        <dbReference type="ChEBI" id="CHEBI:15377"/>
        <dbReference type="ChEBI" id="CHEBI:43474"/>
        <dbReference type="ChEBI" id="CHEBI:57693"/>
        <dbReference type="ChEBI" id="CHEBI:58702"/>
        <dbReference type="ChEBI" id="CHEBI:85985"/>
        <dbReference type="EC" id="2.5.1.55"/>
    </reaction>
</comment>
<comment type="pathway">
    <text evidence="2">Bacterial outer membrane biogenesis; lipopolysaccharide biosynthesis.</text>
</comment>
<dbReference type="EMBL" id="PRCW01000051">
    <property type="protein sequence ID" value="PYD48000.1"/>
    <property type="molecule type" value="Genomic_DNA"/>
</dbReference>
<evidence type="ECO:0000256" key="1">
    <source>
        <dbReference type="ARBA" id="ARBA00004496"/>
    </source>
</evidence>
<reference evidence="10 11" key="1">
    <citation type="submission" date="2018-02" db="EMBL/GenBank/DDBJ databases">
        <authorList>
            <person name="Skraban J."/>
            <person name="Trcek J."/>
        </authorList>
    </citation>
    <scope>NUCLEOTIDE SEQUENCE [LARGE SCALE GENOMIC DNA]</scope>
    <source>
        <strain evidence="10 11">AV446</strain>
    </source>
</reference>
<comment type="caution">
    <text evidence="10">The sequence shown here is derived from an EMBL/GenBank/DDBJ whole genome shotgun (WGS) entry which is preliminary data.</text>
</comment>
<dbReference type="InterPro" id="IPR006218">
    <property type="entry name" value="DAHP1/KDSA"/>
</dbReference>
<dbReference type="Proteomes" id="UP000248116">
    <property type="component" value="Unassembled WGS sequence"/>
</dbReference>
<keyword evidence="8" id="KW-0448">Lipopolysaccharide biosynthesis</keyword>
<dbReference type="Pfam" id="PF00793">
    <property type="entry name" value="DAHP_synth_1"/>
    <property type="match status" value="1"/>
</dbReference>
<sequence>MPSGNPQVDIRVGELVIGNDRPFVLIAGPCQIESEAHAMETADAIHAITQRLGIGLIYKSSFDKANRTSLTGARGVGAGKGLEILARVRERFGIPVLTDVHLPEQCAPAAEAVDVLQIPAFLCRQTDLLLAAGETGAAINVKKGQFLAPWDMTHVAAKIASTGNERIMLCERGTSFGYNTLVNDMRGLPIMAQTGFPVVYDATHSVQQPGGLGSSSGGQRQFAPILSRAALAIGVAAVFIETHEDPDNAPSDGPNMIPLSQMEALLANLRRYDRLTKEPA</sequence>
<dbReference type="SUPFAM" id="SSF51569">
    <property type="entry name" value="Aldolase"/>
    <property type="match status" value="1"/>
</dbReference>
<evidence type="ECO:0000256" key="4">
    <source>
        <dbReference type="ARBA" id="ARBA00010499"/>
    </source>
</evidence>
<evidence type="ECO:0000313" key="10">
    <source>
        <dbReference type="EMBL" id="PYD48000.1"/>
    </source>
</evidence>
<accession>A0ABX5P2L7</accession>
<comment type="subcellular location">
    <subcellularLocation>
        <location evidence="1 8">Cytoplasm</location>
    </subcellularLocation>
</comment>
<feature type="domain" description="DAHP synthetase I/KDSA" evidence="9">
    <location>
        <begin position="14"/>
        <end position="275"/>
    </location>
</feature>
<dbReference type="InterPro" id="IPR006269">
    <property type="entry name" value="KDO8P_synthase"/>
</dbReference>
<dbReference type="Gene3D" id="3.20.20.70">
    <property type="entry name" value="Aldolase class I"/>
    <property type="match status" value="1"/>
</dbReference>
<name>A0ABX5P2L7_9PROT</name>
<protein>
    <recommendedName>
        <fullName evidence="8">2-dehydro-3-deoxyphosphooctonate aldolase</fullName>
        <ecNumber evidence="8">2.5.1.55</ecNumber>
    </recommendedName>
    <alternativeName>
        <fullName evidence="8">3-deoxy-D-manno-octulosonic acid 8-phosphate synthase</fullName>
    </alternativeName>
    <alternativeName>
        <fullName evidence="8">KDO-8-phosphate synthase</fullName>
        <shortName evidence="8">KDO 8-P synthase</shortName>
        <shortName evidence="8">KDOPS</shortName>
    </alternativeName>
    <alternativeName>
        <fullName evidence="8">Phospho-2-dehydro-3-deoxyoctonate aldolase</fullName>
    </alternativeName>
</protein>
<dbReference type="EC" id="2.5.1.55" evidence="8"/>
<evidence type="ECO:0000256" key="3">
    <source>
        <dbReference type="ARBA" id="ARBA00004845"/>
    </source>
</evidence>
<evidence type="ECO:0000259" key="9">
    <source>
        <dbReference type="Pfam" id="PF00793"/>
    </source>
</evidence>
<dbReference type="HAMAP" id="MF_00056">
    <property type="entry name" value="KDO8P_synth"/>
    <property type="match status" value="1"/>
</dbReference>
<comment type="pathway">
    <text evidence="3 8">Carbohydrate biosynthesis; 3-deoxy-D-manno-octulosonate biosynthesis; 3-deoxy-D-manno-octulosonate from D-ribulose 5-phosphate: step 2/3.</text>
</comment>
<evidence type="ECO:0000256" key="6">
    <source>
        <dbReference type="ARBA" id="ARBA00022679"/>
    </source>
</evidence>
<evidence type="ECO:0000256" key="7">
    <source>
        <dbReference type="ARBA" id="ARBA00049112"/>
    </source>
</evidence>
<keyword evidence="6 8" id="KW-0808">Transferase</keyword>
<proteinExistence type="inferred from homology"/>
<evidence type="ECO:0000256" key="2">
    <source>
        <dbReference type="ARBA" id="ARBA00004756"/>
    </source>
</evidence>
<organism evidence="10 11">
    <name type="scientific">Novacetimonas pomaceti</name>
    <dbReference type="NCBI Taxonomy" id="2021998"/>
    <lineage>
        <taxon>Bacteria</taxon>
        <taxon>Pseudomonadati</taxon>
        <taxon>Pseudomonadota</taxon>
        <taxon>Alphaproteobacteria</taxon>
        <taxon>Acetobacterales</taxon>
        <taxon>Acetobacteraceae</taxon>
        <taxon>Novacetimonas</taxon>
    </lineage>
</organism>
<evidence type="ECO:0000256" key="8">
    <source>
        <dbReference type="HAMAP-Rule" id="MF_00056"/>
    </source>
</evidence>
<keyword evidence="5 8" id="KW-0963">Cytoplasm</keyword>
<dbReference type="NCBIfam" id="TIGR01362">
    <property type="entry name" value="KDO8P_synth"/>
    <property type="match status" value="1"/>
</dbReference>